<dbReference type="InParanoid" id="A0A0D0EDF9"/>
<protein>
    <submittedName>
        <fullName evidence="1">Unplaced genomic scaffold scaffold_1, whole genome shotgun sequence</fullName>
    </submittedName>
</protein>
<proteinExistence type="predicted"/>
<dbReference type="Proteomes" id="UP000054538">
    <property type="component" value="Unassembled WGS sequence"/>
</dbReference>
<organism evidence="1 2">
    <name type="scientific">Paxillus rubicundulus Ve08.2h10</name>
    <dbReference type="NCBI Taxonomy" id="930991"/>
    <lineage>
        <taxon>Eukaryota</taxon>
        <taxon>Fungi</taxon>
        <taxon>Dikarya</taxon>
        <taxon>Basidiomycota</taxon>
        <taxon>Agaricomycotina</taxon>
        <taxon>Agaricomycetes</taxon>
        <taxon>Agaricomycetidae</taxon>
        <taxon>Boletales</taxon>
        <taxon>Paxilineae</taxon>
        <taxon>Paxillaceae</taxon>
        <taxon>Paxillus</taxon>
    </lineage>
</organism>
<sequence length="68" mass="6982">MVPHQTAIKGTGSSDICAVTGSGGSVSVTEKSLSLASTSEIAQRRRFWIFSDGRDLGSVATQPSSPAV</sequence>
<reference evidence="2" key="2">
    <citation type="submission" date="2015-01" db="EMBL/GenBank/DDBJ databases">
        <title>Evolutionary Origins and Diversification of the Mycorrhizal Mutualists.</title>
        <authorList>
            <consortium name="DOE Joint Genome Institute"/>
            <consortium name="Mycorrhizal Genomics Consortium"/>
            <person name="Kohler A."/>
            <person name="Kuo A."/>
            <person name="Nagy L.G."/>
            <person name="Floudas D."/>
            <person name="Copeland A."/>
            <person name="Barry K.W."/>
            <person name="Cichocki N."/>
            <person name="Veneault-Fourrey C."/>
            <person name="LaButti K."/>
            <person name="Lindquist E.A."/>
            <person name="Lipzen A."/>
            <person name="Lundell T."/>
            <person name="Morin E."/>
            <person name="Murat C."/>
            <person name="Riley R."/>
            <person name="Ohm R."/>
            <person name="Sun H."/>
            <person name="Tunlid A."/>
            <person name="Henrissat B."/>
            <person name="Grigoriev I.V."/>
            <person name="Hibbett D.S."/>
            <person name="Martin F."/>
        </authorList>
    </citation>
    <scope>NUCLEOTIDE SEQUENCE [LARGE SCALE GENOMIC DNA]</scope>
    <source>
        <strain evidence="2">Ve08.2h10</strain>
    </source>
</reference>
<gene>
    <name evidence="1" type="ORF">PAXRUDRAFT_821065</name>
</gene>
<dbReference type="HOGENOM" id="CLU_2794648_0_0_1"/>
<dbReference type="EMBL" id="KN824823">
    <property type="protein sequence ID" value="KIL01051.1"/>
    <property type="molecule type" value="Genomic_DNA"/>
</dbReference>
<name>A0A0D0EDF9_9AGAM</name>
<reference evidence="1 2" key="1">
    <citation type="submission" date="2014-04" db="EMBL/GenBank/DDBJ databases">
        <authorList>
            <consortium name="DOE Joint Genome Institute"/>
            <person name="Kuo A."/>
            <person name="Kohler A."/>
            <person name="Jargeat P."/>
            <person name="Nagy L.G."/>
            <person name="Floudas D."/>
            <person name="Copeland A."/>
            <person name="Barry K.W."/>
            <person name="Cichocki N."/>
            <person name="Veneault-Fourrey C."/>
            <person name="LaButti K."/>
            <person name="Lindquist E.A."/>
            <person name="Lipzen A."/>
            <person name="Lundell T."/>
            <person name="Morin E."/>
            <person name="Murat C."/>
            <person name="Sun H."/>
            <person name="Tunlid A."/>
            <person name="Henrissat B."/>
            <person name="Grigoriev I.V."/>
            <person name="Hibbett D.S."/>
            <person name="Martin F."/>
            <person name="Nordberg H.P."/>
            <person name="Cantor M.N."/>
            <person name="Hua S.X."/>
        </authorList>
    </citation>
    <scope>NUCLEOTIDE SEQUENCE [LARGE SCALE GENOMIC DNA]</scope>
    <source>
        <strain evidence="1 2">Ve08.2h10</strain>
    </source>
</reference>
<evidence type="ECO:0000313" key="2">
    <source>
        <dbReference type="Proteomes" id="UP000054538"/>
    </source>
</evidence>
<dbReference type="AlphaFoldDB" id="A0A0D0EDF9"/>
<evidence type="ECO:0000313" key="1">
    <source>
        <dbReference type="EMBL" id="KIL01051.1"/>
    </source>
</evidence>
<feature type="non-terminal residue" evidence="1">
    <location>
        <position position="1"/>
    </location>
</feature>
<keyword evidence="2" id="KW-1185">Reference proteome</keyword>
<accession>A0A0D0EDF9</accession>